<dbReference type="SUPFAM" id="SSF56176">
    <property type="entry name" value="FAD-binding/transporter-associated domain-like"/>
    <property type="match status" value="1"/>
</dbReference>
<dbReference type="InterPro" id="IPR012951">
    <property type="entry name" value="BBE"/>
</dbReference>
<dbReference type="InterPro" id="IPR016167">
    <property type="entry name" value="FAD-bd_PCMH_sub1"/>
</dbReference>
<dbReference type="InterPro" id="IPR016166">
    <property type="entry name" value="FAD-bd_PCMH"/>
</dbReference>
<accession>A0A6G1JDX0</accession>
<keyword evidence="9" id="KW-1185">Reference proteome</keyword>
<dbReference type="Pfam" id="PF08031">
    <property type="entry name" value="BBE"/>
    <property type="match status" value="1"/>
</dbReference>
<keyword evidence="3" id="KW-0285">Flavoprotein</keyword>
<dbReference type="Proteomes" id="UP000799291">
    <property type="component" value="Unassembled WGS sequence"/>
</dbReference>
<dbReference type="InterPro" id="IPR050416">
    <property type="entry name" value="FAD-linked_Oxidoreductase"/>
</dbReference>
<evidence type="ECO:0000313" key="8">
    <source>
        <dbReference type="EMBL" id="KAF2688365.1"/>
    </source>
</evidence>
<evidence type="ECO:0000256" key="3">
    <source>
        <dbReference type="ARBA" id="ARBA00022630"/>
    </source>
</evidence>
<evidence type="ECO:0000256" key="5">
    <source>
        <dbReference type="ARBA" id="ARBA00023002"/>
    </source>
</evidence>
<protein>
    <submittedName>
        <fullName evidence="8">FAD-binding domain-containing protein</fullName>
    </submittedName>
</protein>
<dbReference type="InterPro" id="IPR036318">
    <property type="entry name" value="FAD-bd_PCMH-like_sf"/>
</dbReference>
<evidence type="ECO:0000259" key="7">
    <source>
        <dbReference type="PROSITE" id="PS51387"/>
    </source>
</evidence>
<feature type="signal peptide" evidence="6">
    <location>
        <begin position="1"/>
        <end position="17"/>
    </location>
</feature>
<reference evidence="8" key="1">
    <citation type="journal article" date="2020" name="Stud. Mycol.">
        <title>101 Dothideomycetes genomes: a test case for predicting lifestyles and emergence of pathogens.</title>
        <authorList>
            <person name="Haridas S."/>
            <person name="Albert R."/>
            <person name="Binder M."/>
            <person name="Bloem J."/>
            <person name="Labutti K."/>
            <person name="Salamov A."/>
            <person name="Andreopoulos B."/>
            <person name="Baker S."/>
            <person name="Barry K."/>
            <person name="Bills G."/>
            <person name="Bluhm B."/>
            <person name="Cannon C."/>
            <person name="Castanera R."/>
            <person name="Culley D."/>
            <person name="Daum C."/>
            <person name="Ezra D."/>
            <person name="Gonzalez J."/>
            <person name="Henrissat B."/>
            <person name="Kuo A."/>
            <person name="Liang C."/>
            <person name="Lipzen A."/>
            <person name="Lutzoni F."/>
            <person name="Magnuson J."/>
            <person name="Mondo S."/>
            <person name="Nolan M."/>
            <person name="Ohm R."/>
            <person name="Pangilinan J."/>
            <person name="Park H.-J."/>
            <person name="Ramirez L."/>
            <person name="Alfaro M."/>
            <person name="Sun H."/>
            <person name="Tritt A."/>
            <person name="Yoshinaga Y."/>
            <person name="Zwiers L.-H."/>
            <person name="Turgeon B."/>
            <person name="Goodwin S."/>
            <person name="Spatafora J."/>
            <person name="Crous P."/>
            <person name="Grigoriev I."/>
        </authorList>
    </citation>
    <scope>NUCLEOTIDE SEQUENCE</scope>
    <source>
        <strain evidence="8">CBS 122367</strain>
    </source>
</reference>
<feature type="chain" id="PRO_5026081101" evidence="6">
    <location>
        <begin position="18"/>
        <end position="469"/>
    </location>
</feature>
<evidence type="ECO:0000256" key="2">
    <source>
        <dbReference type="ARBA" id="ARBA00005466"/>
    </source>
</evidence>
<dbReference type="PANTHER" id="PTHR42973">
    <property type="entry name" value="BINDING OXIDOREDUCTASE, PUTATIVE (AFU_ORTHOLOGUE AFUA_1G17690)-RELATED"/>
    <property type="match status" value="1"/>
</dbReference>
<evidence type="ECO:0000256" key="6">
    <source>
        <dbReference type="SAM" id="SignalP"/>
    </source>
</evidence>
<evidence type="ECO:0000256" key="1">
    <source>
        <dbReference type="ARBA" id="ARBA00001974"/>
    </source>
</evidence>
<dbReference type="AlphaFoldDB" id="A0A6G1JDX0"/>
<organism evidence="8 9">
    <name type="scientific">Lentithecium fluviatile CBS 122367</name>
    <dbReference type="NCBI Taxonomy" id="1168545"/>
    <lineage>
        <taxon>Eukaryota</taxon>
        <taxon>Fungi</taxon>
        <taxon>Dikarya</taxon>
        <taxon>Ascomycota</taxon>
        <taxon>Pezizomycotina</taxon>
        <taxon>Dothideomycetes</taxon>
        <taxon>Pleosporomycetidae</taxon>
        <taxon>Pleosporales</taxon>
        <taxon>Massarineae</taxon>
        <taxon>Lentitheciaceae</taxon>
        <taxon>Lentithecium</taxon>
    </lineage>
</organism>
<comment type="similarity">
    <text evidence="2">Belongs to the oxygen-dependent FAD-linked oxidoreductase family.</text>
</comment>
<proteinExistence type="inferred from homology"/>
<dbReference type="GO" id="GO:0071949">
    <property type="term" value="F:FAD binding"/>
    <property type="evidence" value="ECO:0007669"/>
    <property type="project" value="InterPro"/>
</dbReference>
<keyword evidence="6" id="KW-0732">Signal</keyword>
<gene>
    <name evidence="8" type="ORF">K458DRAFT_440052</name>
</gene>
<evidence type="ECO:0000256" key="4">
    <source>
        <dbReference type="ARBA" id="ARBA00022827"/>
    </source>
</evidence>
<dbReference type="Gene3D" id="3.30.43.10">
    <property type="entry name" value="Uridine Diphospho-n-acetylenolpyruvylglucosamine Reductase, domain 2"/>
    <property type="match status" value="1"/>
</dbReference>
<comment type="cofactor">
    <cofactor evidence="1">
        <name>FAD</name>
        <dbReference type="ChEBI" id="CHEBI:57692"/>
    </cofactor>
</comment>
<dbReference type="Pfam" id="PF01565">
    <property type="entry name" value="FAD_binding_4"/>
    <property type="match status" value="1"/>
</dbReference>
<feature type="domain" description="FAD-binding PCMH-type" evidence="7">
    <location>
        <begin position="39"/>
        <end position="209"/>
    </location>
</feature>
<dbReference type="Gene3D" id="3.30.465.10">
    <property type="match status" value="1"/>
</dbReference>
<sequence>MMRLFVKFACLSLLSNSAKVYRPGTQGFVDATARWDASTKPGLELVVMVASEIDVQHTVEFANAHNIPYLAIGGGHGGSMSLNNIRGGIGIWLRGLMGVDITNNGTEAVIQAGQKSGEVIQALWDKRKMSVTGGCDCTGFVSPVLGGGHGWLQGRYGLLTDNLLSARLVLWNGTAITVDEKTPELFWALRGAGHNFGIVTSVHYRVYDRVTGEDSFSTVAFIFRQDKLESVFTVANRWLEVPNRPMELSHFTNVMINPAIDAKPSFVFMIYWQGDAIPASYKDQIKALSPVSTVERRLTMNTVNSNAGSDFGGPACAKGASHRTYPVNLMKYNLKSLRRAVDIFATLPSPFSNSVIMLEGFATNRVEQIPEESTAYPDRRSKILASPLLTYPANDTKLDKMAFEFGKQLRTALLTDAKVPLSAYVNYANGDENNRAVYGYDQWRLQKLQGLKKRYDPKGKFSFYEPIQT</sequence>
<keyword evidence="4" id="KW-0274">FAD</keyword>
<evidence type="ECO:0000313" key="9">
    <source>
        <dbReference type="Proteomes" id="UP000799291"/>
    </source>
</evidence>
<name>A0A6G1JDX0_9PLEO</name>
<dbReference type="PROSITE" id="PS51387">
    <property type="entry name" value="FAD_PCMH"/>
    <property type="match status" value="1"/>
</dbReference>
<dbReference type="InterPro" id="IPR006094">
    <property type="entry name" value="Oxid_FAD_bind_N"/>
</dbReference>
<dbReference type="PANTHER" id="PTHR42973:SF9">
    <property type="entry name" value="FAD-BINDING PCMH-TYPE DOMAIN-CONTAINING PROTEIN-RELATED"/>
    <property type="match status" value="1"/>
</dbReference>
<dbReference type="OrthoDB" id="415825at2759"/>
<dbReference type="EMBL" id="MU005573">
    <property type="protein sequence ID" value="KAF2688365.1"/>
    <property type="molecule type" value="Genomic_DNA"/>
</dbReference>
<dbReference type="GO" id="GO:0016491">
    <property type="term" value="F:oxidoreductase activity"/>
    <property type="evidence" value="ECO:0007669"/>
    <property type="project" value="UniProtKB-KW"/>
</dbReference>
<dbReference type="InterPro" id="IPR016169">
    <property type="entry name" value="FAD-bd_PCMH_sub2"/>
</dbReference>
<dbReference type="Gene3D" id="3.40.462.20">
    <property type="match status" value="1"/>
</dbReference>
<keyword evidence="5" id="KW-0560">Oxidoreductase</keyword>